<dbReference type="Proteomes" id="UP001565474">
    <property type="component" value="Unassembled WGS sequence"/>
</dbReference>
<evidence type="ECO:0000313" key="3">
    <source>
        <dbReference type="Proteomes" id="UP001565474"/>
    </source>
</evidence>
<organism evidence="2 3">
    <name type="scientific">Bradyrhizobium yuanmingense</name>
    <dbReference type="NCBI Taxonomy" id="108015"/>
    <lineage>
        <taxon>Bacteria</taxon>
        <taxon>Pseudomonadati</taxon>
        <taxon>Pseudomonadota</taxon>
        <taxon>Alphaproteobacteria</taxon>
        <taxon>Hyphomicrobiales</taxon>
        <taxon>Nitrobacteraceae</taxon>
        <taxon>Bradyrhizobium</taxon>
    </lineage>
</organism>
<evidence type="ECO:0000256" key="1">
    <source>
        <dbReference type="SAM" id="MobiDB-lite"/>
    </source>
</evidence>
<dbReference type="InterPro" id="IPR010373">
    <property type="entry name" value="DUF968"/>
</dbReference>
<dbReference type="Pfam" id="PF06147">
    <property type="entry name" value="DUF968"/>
    <property type="match status" value="1"/>
</dbReference>
<reference evidence="2 3" key="1">
    <citation type="submission" date="2024-07" db="EMBL/GenBank/DDBJ databases">
        <title>Genomic Encyclopedia of Type Strains, Phase V (KMG-V): Genome sequencing to study the core and pangenomes of soil and plant-associated prokaryotes.</title>
        <authorList>
            <person name="Whitman W."/>
        </authorList>
    </citation>
    <scope>NUCLEOTIDE SEQUENCE [LARGE SCALE GENOMIC DNA]</scope>
    <source>
        <strain evidence="2 3">USDA 222</strain>
    </source>
</reference>
<gene>
    <name evidence="2" type="ORF">ABH992_002093</name>
</gene>
<dbReference type="InterPro" id="IPR007499">
    <property type="entry name" value="ERF_bacteria_virus"/>
</dbReference>
<comment type="caution">
    <text evidence="2">The sequence shown here is derived from an EMBL/GenBank/DDBJ whole genome shotgun (WGS) entry which is preliminary data.</text>
</comment>
<name>A0ABV4GCN8_9BRAD</name>
<dbReference type="EMBL" id="JBGBZN010000002">
    <property type="protein sequence ID" value="MEY9469694.1"/>
    <property type="molecule type" value="Genomic_DNA"/>
</dbReference>
<protein>
    <recommendedName>
        <fullName evidence="4">Single-stranded DNA-binding protein</fullName>
    </recommendedName>
</protein>
<proteinExistence type="predicted"/>
<dbReference type="RefSeq" id="WP_036035402.1">
    <property type="nucleotide sequence ID" value="NZ_JBGBYD010000002.1"/>
</dbReference>
<keyword evidence="3" id="KW-1185">Reference proteome</keyword>
<accession>A0ABV4GCN8</accession>
<evidence type="ECO:0000313" key="2">
    <source>
        <dbReference type="EMBL" id="MEY9469694.1"/>
    </source>
</evidence>
<feature type="region of interest" description="Disordered" evidence="1">
    <location>
        <begin position="253"/>
        <end position="283"/>
    </location>
</feature>
<sequence>MQRSSETISQIAGALARAQAELENPEKSLTATIVSPFPREESRTFRYASLASGLEIVRKCLTRHEIATVQATAIDAESGLIKLTTTLLHTSGEWIASDWPVCPVAETAAPHRMGAALTYARRYALFTLVGIAGEDDLDAPDAVAAASDFAEPTTLSAPRAKPVRGVLNRSPVLRSTFSAELRDRLLSQLGEIANEEGLLVWAKTSLPLKSTLVGADARLVEAAYQKRLETAADPELSPAQQEDALSGEQVAIKQQVGREASEARASESETPPTELAFPKDPPGKRSKAHLLFIREQPCLVCKRIPSDAHHIKFAQPRALGRKVSDEFTVPLCRIHHQALHRRGNERAWWADMQLAPLPIASELWAASPIHGSANAGMLDGVRAADSGKTAAAR</sequence>
<dbReference type="Pfam" id="PF04404">
    <property type="entry name" value="ERF"/>
    <property type="match status" value="1"/>
</dbReference>
<evidence type="ECO:0008006" key="4">
    <source>
        <dbReference type="Google" id="ProtNLM"/>
    </source>
</evidence>